<accession>A0A3B0W6W8</accession>
<protein>
    <submittedName>
        <fullName evidence="1">Uncharacterized protein</fullName>
    </submittedName>
</protein>
<evidence type="ECO:0000313" key="1">
    <source>
        <dbReference type="EMBL" id="VAW46952.1"/>
    </source>
</evidence>
<sequence>MNNRFQTMNQAPVINMVRFLHSKRSALSVSLCVQSVFEGTTTKSRDISQEGKRGSYNGLRLGSSWNNDGLPKARSLYGMNVKAVSSANQSKTHLSHREQPGTCPWQSVGEQRPGNGVCAIWPKVKKRKWNAEGRESEIGSLKLGAQAKSMVRFLRSKRSALRMPLCVKPIFGGTTKEGKRGTCPWQSVGEQRESEIGSLKLGAQPIFGGTTKEGKRGTYDV</sequence>
<dbReference type="EMBL" id="UOFA01000314">
    <property type="protein sequence ID" value="VAW46952.1"/>
    <property type="molecule type" value="Genomic_DNA"/>
</dbReference>
<reference evidence="1" key="1">
    <citation type="submission" date="2018-06" db="EMBL/GenBank/DDBJ databases">
        <authorList>
            <person name="Zhirakovskaya E."/>
        </authorList>
    </citation>
    <scope>NUCLEOTIDE SEQUENCE</scope>
</reference>
<proteinExistence type="predicted"/>
<dbReference type="AlphaFoldDB" id="A0A3B0W6W8"/>
<organism evidence="1">
    <name type="scientific">hydrothermal vent metagenome</name>
    <dbReference type="NCBI Taxonomy" id="652676"/>
    <lineage>
        <taxon>unclassified sequences</taxon>
        <taxon>metagenomes</taxon>
        <taxon>ecological metagenomes</taxon>
    </lineage>
</organism>
<name>A0A3B0W6W8_9ZZZZ</name>
<gene>
    <name evidence="1" type="ORF">MNBD_GAMMA02-543</name>
</gene>